<dbReference type="InterPro" id="IPR013763">
    <property type="entry name" value="Cyclin-like_dom"/>
</dbReference>
<organism evidence="6 7">
    <name type="scientific">Coleophoma crateriformis</name>
    <dbReference type="NCBI Taxonomy" id="565419"/>
    <lineage>
        <taxon>Eukaryota</taxon>
        <taxon>Fungi</taxon>
        <taxon>Dikarya</taxon>
        <taxon>Ascomycota</taxon>
        <taxon>Pezizomycotina</taxon>
        <taxon>Leotiomycetes</taxon>
        <taxon>Helotiales</taxon>
        <taxon>Dermateaceae</taxon>
        <taxon>Coleophoma</taxon>
    </lineage>
</organism>
<gene>
    <name evidence="6" type="ORF">BP5796_00137</name>
</gene>
<evidence type="ECO:0000256" key="2">
    <source>
        <dbReference type="ARBA" id="ARBA00014912"/>
    </source>
</evidence>
<dbReference type="SUPFAM" id="SSF47954">
    <property type="entry name" value="Cyclin-like"/>
    <property type="match status" value="2"/>
</dbReference>
<dbReference type="GO" id="GO:0006357">
    <property type="term" value="P:regulation of transcription by RNA polymerase II"/>
    <property type="evidence" value="ECO:0007669"/>
    <property type="project" value="InterPro"/>
</dbReference>
<keyword evidence="7" id="KW-1185">Reference proteome</keyword>
<sequence length="500" mass="54904">MTITIDRHSSAFIEESNQYRPASSDDPIAINSHGARSSTATIAKKKIPPAVPSPPPLSSRYSPPRSSAHRASPSPLRIMSSPTGAASNQWYFTEAEISSTPSVLDGLPRAEERNRRAKGVNFISQAGILLKLPQLTLATASIFFHRFYMRYSMVPEKGGLHHYNIAATSLFLATKTEENCRKTKEIVIAVAKVAQKNASLIIDEQSKEYWRWRDNILLYEELMLELLTFDVVVESPYNHLYKILQSLELETNKALRNAAWGWINDSCLTMMCLLMPPRDIAVAAMYFAAKYTGEKIVDDAQGAPWWEREGGSASKIRRATAVMHEFYSENPLKKSQEQSPYIHGDRSEEDLDVTRRPASGVITDESPVSGSHNGNSQEHIPRSNGDQPTSNGNSSREEQQASKSISREDRLGNGDSDTALKAVANDPATHEANGTANGMADLLPSSNGNTSPKRKADDTTENVAKRIKTDTGVNEGAAAAPPSLESVDMLDVEEEGEVEG</sequence>
<feature type="compositionally biased region" description="Basic and acidic residues" evidence="4">
    <location>
        <begin position="454"/>
        <end position="469"/>
    </location>
</feature>
<name>A0A3D8T788_9HELO</name>
<feature type="region of interest" description="Disordered" evidence="4">
    <location>
        <begin position="329"/>
        <end position="500"/>
    </location>
</feature>
<evidence type="ECO:0000256" key="3">
    <source>
        <dbReference type="RuleBase" id="RU000383"/>
    </source>
</evidence>
<feature type="compositionally biased region" description="Acidic residues" evidence="4">
    <location>
        <begin position="488"/>
        <end position="500"/>
    </location>
</feature>
<dbReference type="OrthoDB" id="25002at2759"/>
<protein>
    <recommendedName>
        <fullName evidence="2">RNA polymerase II holoenzyme cyclin-like subunit</fullName>
    </recommendedName>
</protein>
<dbReference type="InterPro" id="IPR036915">
    <property type="entry name" value="Cyclin-like_sf"/>
</dbReference>
<dbReference type="EMBL" id="PDLN01000001">
    <property type="protein sequence ID" value="RDW94374.1"/>
    <property type="molecule type" value="Genomic_DNA"/>
</dbReference>
<feature type="compositionally biased region" description="Polar residues" evidence="4">
    <location>
        <begin position="366"/>
        <end position="394"/>
    </location>
</feature>
<dbReference type="GO" id="GO:0016538">
    <property type="term" value="F:cyclin-dependent protein serine/threonine kinase regulator activity"/>
    <property type="evidence" value="ECO:0007669"/>
    <property type="project" value="InterPro"/>
</dbReference>
<evidence type="ECO:0000256" key="1">
    <source>
        <dbReference type="ARBA" id="ARBA00008638"/>
    </source>
</evidence>
<dbReference type="Pfam" id="PF00134">
    <property type="entry name" value="Cyclin_N"/>
    <property type="match status" value="1"/>
</dbReference>
<dbReference type="InterPro" id="IPR043198">
    <property type="entry name" value="Cyclin/Ssn8"/>
</dbReference>
<feature type="compositionally biased region" description="Low complexity" evidence="4">
    <location>
        <begin position="58"/>
        <end position="77"/>
    </location>
</feature>
<accession>A0A3D8T788</accession>
<feature type="compositionally biased region" description="Basic and acidic residues" evidence="4">
    <location>
        <begin position="395"/>
        <end position="412"/>
    </location>
</feature>
<proteinExistence type="inferred from homology"/>
<comment type="similarity">
    <text evidence="1">Belongs to the cyclin family. Cyclin C subfamily.</text>
</comment>
<evidence type="ECO:0000313" key="6">
    <source>
        <dbReference type="EMBL" id="RDW94374.1"/>
    </source>
</evidence>
<comment type="caution">
    <text evidence="6">The sequence shown here is derived from an EMBL/GenBank/DDBJ whole genome shotgun (WGS) entry which is preliminary data.</text>
</comment>
<dbReference type="CDD" id="cd20546">
    <property type="entry name" value="CYCLIN_SpCG1C_ScCTK2-like_rpt2"/>
    <property type="match status" value="1"/>
</dbReference>
<dbReference type="FunFam" id="1.10.472.10:FF:000072">
    <property type="entry name" value="Cyclin Pch1"/>
    <property type="match status" value="1"/>
</dbReference>
<feature type="region of interest" description="Disordered" evidence="4">
    <location>
        <begin position="1"/>
        <end position="81"/>
    </location>
</feature>
<evidence type="ECO:0000313" key="7">
    <source>
        <dbReference type="Proteomes" id="UP000256328"/>
    </source>
</evidence>
<evidence type="ECO:0000256" key="4">
    <source>
        <dbReference type="SAM" id="MobiDB-lite"/>
    </source>
</evidence>
<evidence type="ECO:0000259" key="5">
    <source>
        <dbReference type="SMART" id="SM00385"/>
    </source>
</evidence>
<dbReference type="AlphaFoldDB" id="A0A3D8T788"/>
<dbReference type="Gene3D" id="1.10.472.10">
    <property type="entry name" value="Cyclin-like"/>
    <property type="match status" value="2"/>
</dbReference>
<dbReference type="InterPro" id="IPR006671">
    <property type="entry name" value="Cyclin_N"/>
</dbReference>
<reference evidence="6 7" key="1">
    <citation type="journal article" date="2018" name="IMA Fungus">
        <title>IMA Genome-F 9: Draft genome sequence of Annulohypoxylon stygium, Aspergillus mulundensis, Berkeleyomyces basicola (syn. Thielaviopsis basicola), Ceratocystis smalleyi, two Cercospora beticola strains, Coleophoma cylindrospora, Fusarium fracticaudum, Phialophora cf. hyalina, and Morchella septimelata.</title>
        <authorList>
            <person name="Wingfield B.D."/>
            <person name="Bills G.F."/>
            <person name="Dong Y."/>
            <person name="Huang W."/>
            <person name="Nel W.J."/>
            <person name="Swalarsk-Parry B.S."/>
            <person name="Vaghefi N."/>
            <person name="Wilken P.M."/>
            <person name="An Z."/>
            <person name="de Beer Z.W."/>
            <person name="De Vos L."/>
            <person name="Chen L."/>
            <person name="Duong T.A."/>
            <person name="Gao Y."/>
            <person name="Hammerbacher A."/>
            <person name="Kikkert J.R."/>
            <person name="Li Y."/>
            <person name="Li H."/>
            <person name="Li K."/>
            <person name="Li Q."/>
            <person name="Liu X."/>
            <person name="Ma X."/>
            <person name="Naidoo K."/>
            <person name="Pethybridge S.J."/>
            <person name="Sun J."/>
            <person name="Steenkamp E.T."/>
            <person name="van der Nest M.A."/>
            <person name="van Wyk S."/>
            <person name="Wingfield M.J."/>
            <person name="Xiong C."/>
            <person name="Yue Q."/>
            <person name="Zhang X."/>
        </authorList>
    </citation>
    <scope>NUCLEOTIDE SEQUENCE [LARGE SCALE GENOMIC DNA]</scope>
    <source>
        <strain evidence="6 7">BP5796</strain>
    </source>
</reference>
<keyword evidence="3" id="KW-0195">Cyclin</keyword>
<dbReference type="PANTHER" id="PTHR10026">
    <property type="entry name" value="CYCLIN"/>
    <property type="match status" value="1"/>
</dbReference>
<dbReference type="SMART" id="SM00385">
    <property type="entry name" value="CYCLIN"/>
    <property type="match status" value="2"/>
</dbReference>
<dbReference type="Proteomes" id="UP000256328">
    <property type="component" value="Unassembled WGS sequence"/>
</dbReference>
<feature type="domain" description="Cyclin-like" evidence="5">
    <location>
        <begin position="121"/>
        <end position="225"/>
    </location>
</feature>
<feature type="domain" description="Cyclin-like" evidence="5">
    <location>
        <begin position="238"/>
        <end position="325"/>
    </location>
</feature>